<dbReference type="Proteomes" id="UP000001685">
    <property type="component" value="Chromosome"/>
</dbReference>
<reference evidence="2" key="1">
    <citation type="journal article" date="2008" name="J. Bacteriol.">
        <title>Genome sequence of the streptomycin-producing microorganism Streptomyces griseus IFO 13350.</title>
        <authorList>
            <person name="Ohnishi Y."/>
            <person name="Ishikawa J."/>
            <person name="Hara H."/>
            <person name="Suzuki H."/>
            <person name="Ikenoya M."/>
            <person name="Ikeda H."/>
            <person name="Yamashita A."/>
            <person name="Hattori M."/>
            <person name="Horinouchi S."/>
        </authorList>
    </citation>
    <scope>NUCLEOTIDE SEQUENCE [LARGE SCALE GENOMIC DNA]</scope>
    <source>
        <strain evidence="2">JCM 4626 / NBRC 13350</strain>
    </source>
</reference>
<dbReference type="EMBL" id="AP009493">
    <property type="protein sequence ID" value="BAG20832.1"/>
    <property type="molecule type" value="Genomic_DNA"/>
</dbReference>
<dbReference type="RefSeq" id="WP_012380302.1">
    <property type="nucleotide sequence ID" value="NC_010572.1"/>
</dbReference>
<dbReference type="HOGENOM" id="CLU_3104339_0_0_11"/>
<dbReference type="REBASE" id="17728">
    <property type="entry name" value="M1.Sgr13350III"/>
</dbReference>
<protein>
    <submittedName>
        <fullName evidence="1">Uncharacterized protein</fullName>
    </submittedName>
</protein>
<name>B1VS78_STRGG</name>
<accession>B1VS78</accession>
<organism evidence="1 2">
    <name type="scientific">Streptomyces griseus subsp. griseus (strain JCM 4626 / CBS 651.72 / NBRC 13350 / KCC S-0626 / ISP 5235)</name>
    <dbReference type="NCBI Taxonomy" id="455632"/>
    <lineage>
        <taxon>Bacteria</taxon>
        <taxon>Bacillati</taxon>
        <taxon>Actinomycetota</taxon>
        <taxon>Actinomycetes</taxon>
        <taxon>Kitasatosporales</taxon>
        <taxon>Streptomycetaceae</taxon>
        <taxon>Streptomyces</taxon>
    </lineage>
</organism>
<evidence type="ECO:0000313" key="2">
    <source>
        <dbReference type="Proteomes" id="UP000001685"/>
    </source>
</evidence>
<dbReference type="AlphaFoldDB" id="B1VS78"/>
<sequence length="51" mass="5656">MKRSDLEAAIDDFQAELPYTSGPYASRAWGHKLHSLCSYQGKFKPATGVPE</sequence>
<gene>
    <name evidence="1" type="ordered locus">SGR_4003</name>
</gene>
<dbReference type="KEGG" id="sgr:SGR_4003"/>
<proteinExistence type="predicted"/>
<evidence type="ECO:0000313" key="1">
    <source>
        <dbReference type="EMBL" id="BAG20832.1"/>
    </source>
</evidence>